<name>A0A382BNG3_9ZZZZ</name>
<dbReference type="EMBL" id="UINC01030645">
    <property type="protein sequence ID" value="SVB15370.1"/>
    <property type="molecule type" value="Genomic_DNA"/>
</dbReference>
<organism evidence="1">
    <name type="scientific">marine metagenome</name>
    <dbReference type="NCBI Taxonomy" id="408172"/>
    <lineage>
        <taxon>unclassified sequences</taxon>
        <taxon>metagenomes</taxon>
        <taxon>ecological metagenomes</taxon>
    </lineage>
</organism>
<gene>
    <name evidence="1" type="ORF">METZ01_LOCUS168224</name>
</gene>
<protein>
    <submittedName>
        <fullName evidence="1">Uncharacterized protein</fullName>
    </submittedName>
</protein>
<accession>A0A382BNG3</accession>
<dbReference type="AlphaFoldDB" id="A0A382BNG3"/>
<sequence>METTQINQSIKDLVERAKALRGYL</sequence>
<evidence type="ECO:0000313" key="1">
    <source>
        <dbReference type="EMBL" id="SVB15370.1"/>
    </source>
</evidence>
<reference evidence="1" key="1">
    <citation type="submission" date="2018-05" db="EMBL/GenBank/DDBJ databases">
        <authorList>
            <person name="Lanie J.A."/>
            <person name="Ng W.-L."/>
            <person name="Kazmierczak K.M."/>
            <person name="Andrzejewski T.M."/>
            <person name="Davidsen T.M."/>
            <person name="Wayne K.J."/>
            <person name="Tettelin H."/>
            <person name="Glass J.I."/>
            <person name="Rusch D."/>
            <person name="Podicherti R."/>
            <person name="Tsui H.-C.T."/>
            <person name="Winkler M.E."/>
        </authorList>
    </citation>
    <scope>NUCLEOTIDE SEQUENCE</scope>
</reference>
<proteinExistence type="predicted"/>